<proteinExistence type="predicted"/>
<dbReference type="PANTHER" id="PTHR34775:SF4">
    <property type="entry name" value="TRANSMEMBRANE PROTEIN"/>
    <property type="match status" value="1"/>
</dbReference>
<reference evidence="3 4" key="1">
    <citation type="submission" date="2019-11" db="EMBL/GenBank/DDBJ databases">
        <title>Whole genome sequence of Oryza granulata.</title>
        <authorList>
            <person name="Li W."/>
        </authorList>
    </citation>
    <scope>NUCLEOTIDE SEQUENCE [LARGE SCALE GENOMIC DNA]</scope>
    <source>
        <strain evidence="4">cv. Menghai</strain>
        <tissue evidence="3">Leaf</tissue>
    </source>
</reference>
<keyword evidence="2" id="KW-0472">Membrane</keyword>
<accession>A0A6G1DB91</accession>
<feature type="region of interest" description="Disordered" evidence="1">
    <location>
        <begin position="549"/>
        <end position="597"/>
    </location>
</feature>
<feature type="compositionally biased region" description="Polar residues" evidence="1">
    <location>
        <begin position="563"/>
        <end position="581"/>
    </location>
</feature>
<dbReference type="AlphaFoldDB" id="A0A6G1DB91"/>
<dbReference type="Proteomes" id="UP000479710">
    <property type="component" value="Unassembled WGS sequence"/>
</dbReference>
<feature type="region of interest" description="Disordered" evidence="1">
    <location>
        <begin position="649"/>
        <end position="777"/>
    </location>
</feature>
<feature type="compositionally biased region" description="Low complexity" evidence="1">
    <location>
        <begin position="16"/>
        <end position="38"/>
    </location>
</feature>
<feature type="compositionally biased region" description="Basic and acidic residues" evidence="1">
    <location>
        <begin position="583"/>
        <end position="597"/>
    </location>
</feature>
<feature type="region of interest" description="Disordered" evidence="1">
    <location>
        <begin position="296"/>
        <end position="351"/>
    </location>
</feature>
<feature type="compositionally biased region" description="Low complexity" evidence="1">
    <location>
        <begin position="731"/>
        <end position="744"/>
    </location>
</feature>
<feature type="region of interest" description="Disordered" evidence="1">
    <location>
        <begin position="243"/>
        <end position="284"/>
    </location>
</feature>
<feature type="region of interest" description="Disordered" evidence="1">
    <location>
        <begin position="174"/>
        <end position="193"/>
    </location>
</feature>
<evidence type="ECO:0000313" key="3">
    <source>
        <dbReference type="EMBL" id="KAF0909988.1"/>
    </source>
</evidence>
<dbReference type="EMBL" id="SPHZ02000006">
    <property type="protein sequence ID" value="KAF0909988.1"/>
    <property type="molecule type" value="Genomic_DNA"/>
</dbReference>
<feature type="compositionally biased region" description="Low complexity" evidence="1">
    <location>
        <begin position="697"/>
        <end position="707"/>
    </location>
</feature>
<feature type="compositionally biased region" description="Low complexity" evidence="1">
    <location>
        <begin position="660"/>
        <end position="671"/>
    </location>
</feature>
<name>A0A6G1DB91_9ORYZ</name>
<keyword evidence="2" id="KW-1133">Transmembrane helix</keyword>
<feature type="transmembrane region" description="Helical" evidence="2">
    <location>
        <begin position="617"/>
        <end position="637"/>
    </location>
</feature>
<feature type="region of interest" description="Disordered" evidence="1">
    <location>
        <begin position="1"/>
        <end position="169"/>
    </location>
</feature>
<sequence length="777" mass="82865">MATATARSPSPGPGVRPGCAVRRSADSSPAAAFRPASPCDSPLRSSAICRNASPRASWCAEKENSDQRDAAARTTSKPARSVVGGAKNFMAPTISAASKASPRKKVLGERNEQQLHPVASSSPVKPMGAPPASEAGAPRRLRLSFDGAPDAPPASTPVAATGCRHSFGGEEPRVENPMCKNHHHAASDDAASAEAESYPAAAAAAYDPKTNYLSPRPRFLHYKPNPRIDLYRQGSSGVRRLEDGFASESSDETVTTTTTTTDEEVELVEEEQKQAPLSSELGDDAAVPAADACALPLEPASGSPRARVLTPEAATRSPRGRVETSGPRATSPRARLVTPEPQPPASSAQVHSKKRSSLKFLVAPLALVLFMAAALICVPPPPDSPVMQQTTLGKVSDFMSVQELHPVELAAWLKQWSSSSLNLVTSYWESPVWTQEQEFLGPHFAANLSAAAASADEGVDLYCNFVETRPILMEDIGVSALEQDLKIQEAVSTSDSELISEISDVEQEAIAEKRNENDDALLAEELKEDAKMSDEVPGRNDEELASFSEDLKPCQPTGEPEQIENTKTSTSSLEQNVQTDNSEGDRADGKEDPEAYHGMKPEMGMWSGYMDKISRPAAVGVALAAIVVPAALAFLVMRKKQTQVVASADASAEQAEPIGESETLSGSGSSEGHLRVKGSQLQTPVADETERFGGSGASMYSSSLSSGHGRRRNVKEDESLSLDPVSRRDSAAYSTSSYGSFTTYEKIPAKKRNKEDEAMTPVRRSSRLRNQVKSPEA</sequence>
<dbReference type="OrthoDB" id="676522at2759"/>
<organism evidence="3 4">
    <name type="scientific">Oryza meyeriana var. granulata</name>
    <dbReference type="NCBI Taxonomy" id="110450"/>
    <lineage>
        <taxon>Eukaryota</taxon>
        <taxon>Viridiplantae</taxon>
        <taxon>Streptophyta</taxon>
        <taxon>Embryophyta</taxon>
        <taxon>Tracheophyta</taxon>
        <taxon>Spermatophyta</taxon>
        <taxon>Magnoliopsida</taxon>
        <taxon>Liliopsida</taxon>
        <taxon>Poales</taxon>
        <taxon>Poaceae</taxon>
        <taxon>BOP clade</taxon>
        <taxon>Oryzoideae</taxon>
        <taxon>Oryzeae</taxon>
        <taxon>Oryzinae</taxon>
        <taxon>Oryza</taxon>
        <taxon>Oryza meyeriana</taxon>
    </lineage>
</organism>
<keyword evidence="2" id="KW-0812">Transmembrane</keyword>
<comment type="caution">
    <text evidence="3">The sequence shown here is derived from an EMBL/GenBank/DDBJ whole genome shotgun (WGS) entry which is preliminary data.</text>
</comment>
<evidence type="ECO:0000256" key="1">
    <source>
        <dbReference type="SAM" id="MobiDB-lite"/>
    </source>
</evidence>
<keyword evidence="4" id="KW-1185">Reference proteome</keyword>
<gene>
    <name evidence="3" type="ORF">E2562_001238</name>
</gene>
<feature type="compositionally biased region" description="Polar residues" evidence="1">
    <location>
        <begin position="768"/>
        <end position="777"/>
    </location>
</feature>
<evidence type="ECO:0000256" key="2">
    <source>
        <dbReference type="SAM" id="Phobius"/>
    </source>
</evidence>
<evidence type="ECO:0000313" key="4">
    <source>
        <dbReference type="Proteomes" id="UP000479710"/>
    </source>
</evidence>
<protein>
    <submittedName>
        <fullName evidence="3">Uncharacterized protein</fullName>
    </submittedName>
</protein>
<feature type="compositionally biased region" description="Basic and acidic residues" evidence="1">
    <location>
        <begin position="60"/>
        <end position="71"/>
    </location>
</feature>
<dbReference type="PANTHER" id="PTHR34775">
    <property type="entry name" value="TRANSMEMBRANE PROTEIN"/>
    <property type="match status" value="1"/>
</dbReference>